<gene>
    <name evidence="1" type="ORF">JAO78_000825</name>
</gene>
<dbReference type="EMBL" id="JAEINI020000001">
    <property type="protein sequence ID" value="MCB5225361.1"/>
    <property type="molecule type" value="Genomic_DNA"/>
</dbReference>
<dbReference type="RefSeq" id="WP_226749457.1">
    <property type="nucleotide sequence ID" value="NZ_JAEINI020000001.1"/>
</dbReference>
<name>A0ABS8BZ59_9ALTE</name>
<protein>
    <submittedName>
        <fullName evidence="1">Uncharacterized protein</fullName>
    </submittedName>
</protein>
<accession>A0ABS8BZ59</accession>
<dbReference type="Proteomes" id="UP000633814">
    <property type="component" value="Unassembled WGS sequence"/>
</dbReference>
<comment type="caution">
    <text evidence="1">The sequence shown here is derived from an EMBL/GenBank/DDBJ whole genome shotgun (WGS) entry which is preliminary data.</text>
</comment>
<sequence length="67" mass="7528">MTLLLQMSERGGMKLEHADISRLSALLAINNSCNCHKFLRIFGKTLEVFVSVIKQVGEQKQKGCYIS</sequence>
<evidence type="ECO:0000313" key="1">
    <source>
        <dbReference type="EMBL" id="MCB5225361.1"/>
    </source>
</evidence>
<organism evidence="1 2">
    <name type="scientific">Alishewanella maricola</name>
    <dbReference type="NCBI Taxonomy" id="2795740"/>
    <lineage>
        <taxon>Bacteria</taxon>
        <taxon>Pseudomonadati</taxon>
        <taxon>Pseudomonadota</taxon>
        <taxon>Gammaproteobacteria</taxon>
        <taxon>Alteromonadales</taxon>
        <taxon>Alteromonadaceae</taxon>
        <taxon>Alishewanella</taxon>
    </lineage>
</organism>
<proteinExistence type="predicted"/>
<keyword evidence="2" id="KW-1185">Reference proteome</keyword>
<evidence type="ECO:0000313" key="2">
    <source>
        <dbReference type="Proteomes" id="UP000633814"/>
    </source>
</evidence>
<reference evidence="1 2" key="1">
    <citation type="submission" date="2021-10" db="EMBL/GenBank/DDBJ databases">
        <title>Alishewanella koreense sp. nov. isolated from seawater of southwestern coast in South Korea and the proposal for the reclassification of Rheinheimera perlucida and Rheinheimera tuosuensis as Arsukibacterium perlucida and Arsukibacterium tuosuensis.</title>
        <authorList>
            <person name="Kim K.H."/>
            <person name="Ruan W."/>
            <person name="Kim K.R."/>
            <person name="Baek J.H."/>
            <person name="Jeon C.O."/>
        </authorList>
    </citation>
    <scope>NUCLEOTIDE SEQUENCE [LARGE SCALE GENOMIC DNA]</scope>
    <source>
        <strain evidence="1 2">16-MA</strain>
    </source>
</reference>